<proteinExistence type="predicted"/>
<keyword evidence="2" id="KW-1185">Reference proteome</keyword>
<dbReference type="AlphaFoldDB" id="A0AAE1A4G5"/>
<dbReference type="Proteomes" id="UP001283361">
    <property type="component" value="Unassembled WGS sequence"/>
</dbReference>
<name>A0AAE1A4G5_9GAST</name>
<organism evidence="1 2">
    <name type="scientific">Elysia crispata</name>
    <name type="common">lettuce slug</name>
    <dbReference type="NCBI Taxonomy" id="231223"/>
    <lineage>
        <taxon>Eukaryota</taxon>
        <taxon>Metazoa</taxon>
        <taxon>Spiralia</taxon>
        <taxon>Lophotrochozoa</taxon>
        <taxon>Mollusca</taxon>
        <taxon>Gastropoda</taxon>
        <taxon>Heterobranchia</taxon>
        <taxon>Euthyneura</taxon>
        <taxon>Panpulmonata</taxon>
        <taxon>Sacoglossa</taxon>
        <taxon>Placobranchoidea</taxon>
        <taxon>Plakobranchidae</taxon>
        <taxon>Elysia</taxon>
    </lineage>
</organism>
<accession>A0AAE1A4G5</accession>
<evidence type="ECO:0000313" key="2">
    <source>
        <dbReference type="Proteomes" id="UP001283361"/>
    </source>
</evidence>
<reference evidence="1" key="1">
    <citation type="journal article" date="2023" name="G3 (Bethesda)">
        <title>A reference genome for the long-term kleptoplast-retaining sea slug Elysia crispata morphotype clarki.</title>
        <authorList>
            <person name="Eastman K.E."/>
            <person name="Pendleton A.L."/>
            <person name="Shaikh M.A."/>
            <person name="Suttiyut T."/>
            <person name="Ogas R."/>
            <person name="Tomko P."/>
            <person name="Gavelis G."/>
            <person name="Widhalm J.R."/>
            <person name="Wisecaver J.H."/>
        </authorList>
    </citation>
    <scope>NUCLEOTIDE SEQUENCE</scope>
    <source>
        <strain evidence="1">ECLA1</strain>
    </source>
</reference>
<dbReference type="EMBL" id="JAWDGP010002685">
    <property type="protein sequence ID" value="KAK3780768.1"/>
    <property type="molecule type" value="Genomic_DNA"/>
</dbReference>
<gene>
    <name evidence="1" type="ORF">RRG08_001873</name>
</gene>
<sequence>MKGRRVLFPDVIKRVPVYPDRRKTKEPLLTREESNETQRPDVCVEDVEKGGRKVRDPLCPFSSQQSDVKKLVIASIETRDLIAGFGSGRRDNISFIISFILPLSRTEFVVLSVPKSTLYTPTLSLDQSQKCSQLSKQSVIYNLLFFSERSWHGCGTRVGFIVRERDIDLTDDKPTVWLWSNHYRTKVTMVFILNREESESCQTSPPHNQDDVTMKQILTLEELHKDSRSYVCPGCSKNKESPITSCERDINRSTRCQLASLLSLSRILKRCGHR</sequence>
<comment type="caution">
    <text evidence="1">The sequence shown here is derived from an EMBL/GenBank/DDBJ whole genome shotgun (WGS) entry which is preliminary data.</text>
</comment>
<evidence type="ECO:0000313" key="1">
    <source>
        <dbReference type="EMBL" id="KAK3780768.1"/>
    </source>
</evidence>
<protein>
    <submittedName>
        <fullName evidence="1">Uncharacterized protein</fullName>
    </submittedName>
</protein>